<dbReference type="PROSITE" id="PS50297">
    <property type="entry name" value="ANK_REP_REGION"/>
    <property type="match status" value="2"/>
</dbReference>
<dbReference type="PROSITE" id="PS50088">
    <property type="entry name" value="ANK_REPEAT"/>
    <property type="match status" value="2"/>
</dbReference>
<name>A0A9P5D2W8_9HYPO</name>
<dbReference type="SUPFAM" id="SSF48403">
    <property type="entry name" value="Ankyrin repeat"/>
    <property type="match status" value="1"/>
</dbReference>
<feature type="compositionally biased region" description="Basic and acidic residues" evidence="2">
    <location>
        <begin position="83"/>
        <end position="97"/>
    </location>
</feature>
<feature type="compositionally biased region" description="Basic and acidic residues" evidence="2">
    <location>
        <begin position="176"/>
        <end position="199"/>
    </location>
</feature>
<feature type="compositionally biased region" description="Basic and acidic residues" evidence="2">
    <location>
        <begin position="1026"/>
        <end position="1147"/>
    </location>
</feature>
<evidence type="ECO:0000256" key="2">
    <source>
        <dbReference type="SAM" id="MobiDB-lite"/>
    </source>
</evidence>
<accession>A0A9P5D2W8</accession>
<dbReference type="InterPro" id="IPR036770">
    <property type="entry name" value="Ankyrin_rpt-contain_sf"/>
</dbReference>
<evidence type="ECO:0000259" key="4">
    <source>
        <dbReference type="Pfam" id="PF24521"/>
    </source>
</evidence>
<feature type="compositionally biased region" description="Basic and acidic residues" evidence="2">
    <location>
        <begin position="780"/>
        <end position="792"/>
    </location>
</feature>
<feature type="compositionally biased region" description="Basic and acidic residues" evidence="2">
    <location>
        <begin position="807"/>
        <end position="843"/>
    </location>
</feature>
<gene>
    <name evidence="5" type="ORF">GMORB2_2182</name>
</gene>
<evidence type="ECO:0000313" key="5">
    <source>
        <dbReference type="EMBL" id="KAF4121220.1"/>
    </source>
</evidence>
<dbReference type="Gene3D" id="1.25.40.20">
    <property type="entry name" value="Ankyrin repeat-containing domain"/>
    <property type="match status" value="2"/>
</dbReference>
<feature type="compositionally biased region" description="Basic and acidic residues" evidence="2">
    <location>
        <begin position="859"/>
        <end position="869"/>
    </location>
</feature>
<feature type="region of interest" description="Disordered" evidence="2">
    <location>
        <begin position="648"/>
        <end position="1147"/>
    </location>
</feature>
<dbReference type="PANTHER" id="PTHR24149:SF14">
    <property type="entry name" value="ANKYRIN REPEAT DOMAIN 12"/>
    <property type="match status" value="1"/>
</dbReference>
<feature type="repeat" description="ANK" evidence="1">
    <location>
        <begin position="405"/>
        <end position="437"/>
    </location>
</feature>
<dbReference type="Pfam" id="PF24521">
    <property type="entry name" value="Ank_KRIT1"/>
    <property type="match status" value="1"/>
</dbReference>
<dbReference type="OrthoDB" id="194358at2759"/>
<feature type="compositionally biased region" description="Low complexity" evidence="2">
    <location>
        <begin position="310"/>
        <end position="327"/>
    </location>
</feature>
<dbReference type="InterPro" id="IPR002110">
    <property type="entry name" value="Ankyrin_rpt"/>
</dbReference>
<organism evidence="5 6">
    <name type="scientific">Geosmithia morbida</name>
    <dbReference type="NCBI Taxonomy" id="1094350"/>
    <lineage>
        <taxon>Eukaryota</taxon>
        <taxon>Fungi</taxon>
        <taxon>Dikarya</taxon>
        <taxon>Ascomycota</taxon>
        <taxon>Pezizomycotina</taxon>
        <taxon>Sordariomycetes</taxon>
        <taxon>Hypocreomycetidae</taxon>
        <taxon>Hypocreales</taxon>
        <taxon>Bionectriaceae</taxon>
        <taxon>Geosmithia</taxon>
    </lineage>
</organism>
<feature type="compositionally biased region" description="Polar residues" evidence="2">
    <location>
        <begin position="794"/>
        <end position="803"/>
    </location>
</feature>
<feature type="compositionally biased region" description="Basic and acidic residues" evidence="2">
    <location>
        <begin position="125"/>
        <end position="149"/>
    </location>
</feature>
<feature type="region of interest" description="Disordered" evidence="2">
    <location>
        <begin position="1403"/>
        <end position="1483"/>
    </location>
</feature>
<dbReference type="Pfam" id="PF12796">
    <property type="entry name" value="Ank_2"/>
    <property type="match status" value="1"/>
</dbReference>
<dbReference type="PANTHER" id="PTHR24149">
    <property type="entry name" value="ANKYRIN REPEAT DOMAIN-CONTAINING PROTEIN 12"/>
    <property type="match status" value="1"/>
</dbReference>
<reference evidence="5" key="1">
    <citation type="submission" date="2020-03" db="EMBL/GenBank/DDBJ databases">
        <title>Site-based positive gene gene selection in Geosmithia morbida across the United States reveals a broad range of putative effectors and factors for local host and environmental adapation.</title>
        <authorList>
            <person name="Onufrak A."/>
            <person name="Murdoch R.W."/>
            <person name="Gazis R."/>
            <person name="Huff M."/>
            <person name="Staton M."/>
            <person name="Klingeman W."/>
            <person name="Hadziabdic D."/>
        </authorList>
    </citation>
    <scope>NUCLEOTIDE SEQUENCE</scope>
    <source>
        <strain evidence="5">1262</strain>
    </source>
</reference>
<comment type="caution">
    <text evidence="5">The sequence shown here is derived from an EMBL/GenBank/DDBJ whole genome shotgun (WGS) entry which is preliminary data.</text>
</comment>
<feature type="repeat" description="ANK" evidence="1">
    <location>
        <begin position="372"/>
        <end position="404"/>
    </location>
</feature>
<feature type="compositionally biased region" description="Basic and acidic residues" evidence="2">
    <location>
        <begin position="232"/>
        <end position="256"/>
    </location>
</feature>
<dbReference type="GeneID" id="55968412"/>
<dbReference type="SMART" id="SM00248">
    <property type="entry name" value="ANK"/>
    <property type="match status" value="5"/>
</dbReference>
<dbReference type="Pfam" id="PF24513">
    <property type="entry name" value="DUF7593"/>
    <property type="match status" value="1"/>
</dbReference>
<proteinExistence type="predicted"/>
<dbReference type="RefSeq" id="XP_035319872.1">
    <property type="nucleotide sequence ID" value="XM_035464162.1"/>
</dbReference>
<feature type="region of interest" description="Disordered" evidence="2">
    <location>
        <begin position="472"/>
        <end position="506"/>
    </location>
</feature>
<dbReference type="Proteomes" id="UP000749293">
    <property type="component" value="Unassembled WGS sequence"/>
</dbReference>
<protein>
    <submittedName>
        <fullName evidence="5">Ankyrin repeat</fullName>
    </submittedName>
</protein>
<feature type="region of interest" description="Disordered" evidence="2">
    <location>
        <begin position="1"/>
        <end position="337"/>
    </location>
</feature>
<feature type="domain" description="DUF7593" evidence="3">
    <location>
        <begin position="1149"/>
        <end position="1301"/>
    </location>
</feature>
<dbReference type="GO" id="GO:0005654">
    <property type="term" value="C:nucleoplasm"/>
    <property type="evidence" value="ECO:0007669"/>
    <property type="project" value="TreeGrafter"/>
</dbReference>
<feature type="compositionally biased region" description="Basic and acidic residues" evidence="2">
    <location>
        <begin position="1"/>
        <end position="11"/>
    </location>
</feature>
<feature type="domain" description="KRIT1 ARM-repeats" evidence="4">
    <location>
        <begin position="505"/>
        <end position="652"/>
    </location>
</feature>
<feature type="compositionally biased region" description="Basic and acidic residues" evidence="2">
    <location>
        <begin position="961"/>
        <end position="1019"/>
    </location>
</feature>
<dbReference type="InterPro" id="IPR056485">
    <property type="entry name" value="ARM_KRIT1"/>
</dbReference>
<evidence type="ECO:0000313" key="6">
    <source>
        <dbReference type="Proteomes" id="UP000749293"/>
    </source>
</evidence>
<sequence>MDARNAAESDQTRPAGASPRPERQPTPEAKSPRVTPAVGSGSPDRAQQLRRDSLDAPGDLDSDAETIVLPGKDGHSPSKVRKVRQEDRSDGDAEAPKGRTKPASDSAAGHDNSSSKNRKLLSGSHPHDSSKVRASDSDKDGAAGSKDEPAAGTANSTRTSPTRSRHRRRSFSSRSSHSDGERHPKTTLSEKFKSKERLLPHKRKAPRPGSDSDDEQPSNRARRKRTASVSVDDGRLSRERRSSMSKPQHDVRDRSTSPHRVHRRSNSTQMTSLNGPSSKRRRVPPPLQPTDYHSDDSSAGSSPHPRNTKAKSLAASAAGESSASPAKVPSHKKHLDAHGQTLLARACARGEFEGTKKRLRDRPEDLNVADYAGNTPLQIAAINGCEDIVKLLIEAGCNIDCVNYDKDTPLLDAVDNGHLGVVKLLVEAGVNPRKANVNGEEPIDRVTEETDNADEIRTVLLEAKKRFGGRTKTSEDRNYYLDNQEAPDSPRHSPATVMASGRRSGTVRATKTRNDLLYQPLDDRTLLQAAGRGDEEMVARILQVKGSCQDAEPMVAAARGGHDLVIQLLLGLGGANPDPEPIASQPTEFATPILAAIGQENIKVLELLLEQQSVDPTRRYKGETYYEIAKRRQGTNWRDEEQKLKDAYDAYKSSRKPKAKSPGRRDHEREEKRARRDVAGDNRLHKRDPRSPSRDSESRKKMSKLPSPKEKRNSDSQSRPGDDKGATARPRKDDKVSVNTPDREDSPAVPHKHPKTKRTDSEVAASSEGETVKPRRKLVSKGELRGEREKQRRSSVTSATSANKEPASPREPKQDALSDREKVSEKRADRAKSLRKEEGRENASGDSSGKRHRTSLNSDRPHNGDKEDGGAPIKRRRVEGDDGEKRRKHLPSPAGSSRKPTSDVDGHGKSTVKPISEANKPKKTSGGDSAVRIKSEDADVEMPDAGHSKGPSPTADVPEQGGDRASKKKPSEASKADDEALKEKEKERKRAENEKRKREEDAARKAKEEEAAAKKRREEKEEEEREAEKKRREEAERVRREEEQEKKRLADVKARQEAEEKAQREEKERKRREEEKRAKEEEERKRREEEEERHRKEREAAEEARRKREEEERKERERRERAHREEMERKRAAREAEQRRIREEQEQARLDKLPPLLRWLDTCPNPKDPAYAKKLRLLQGARYDTMRPEATGTPEGRELWVLNAHVALILDTDWERVPASHLAKASLWRVESRLYTLTDPDLWEIGCQLPGYYGPGRSGSRGLAPEAHQALVVAARERFFNMDLFFVKASDFLYTVPNIPHLRNVQLAIMYRELAQEDHELKTFKTKQKWKQDPDANRFGGVFGPRNKYYVNGVMVDEDKPVPAVTSKTPFPERRVPRRGLLQVFPDDPDYARICMEQGLGHLVKGHGGQSPVNGVQSPPPSHSADTPRGNDGSSETTHDGADHSGVASIKGTGDATDKSKTGANGSLLNGLDGPDATASRSP</sequence>
<dbReference type="InterPro" id="IPR053210">
    <property type="entry name" value="ANKRD12"/>
</dbReference>
<dbReference type="InterPro" id="IPR056015">
    <property type="entry name" value="DUF7593"/>
</dbReference>
<feature type="compositionally biased region" description="Polar residues" evidence="2">
    <location>
        <begin position="266"/>
        <end position="277"/>
    </location>
</feature>
<evidence type="ECO:0000259" key="3">
    <source>
        <dbReference type="Pfam" id="PF24513"/>
    </source>
</evidence>
<feature type="compositionally biased region" description="Basic residues" evidence="2">
    <location>
        <begin position="653"/>
        <end position="662"/>
    </location>
</feature>
<dbReference type="EMBL" id="JAANYQ010000013">
    <property type="protein sequence ID" value="KAF4121220.1"/>
    <property type="molecule type" value="Genomic_DNA"/>
</dbReference>
<keyword evidence="1" id="KW-0040">ANK repeat</keyword>
<evidence type="ECO:0000256" key="1">
    <source>
        <dbReference type="PROSITE-ProRule" id="PRU00023"/>
    </source>
</evidence>
<feature type="compositionally biased region" description="Basic and acidic residues" evidence="2">
    <location>
        <begin position="663"/>
        <end position="700"/>
    </location>
</feature>
<keyword evidence="6" id="KW-1185">Reference proteome</keyword>
<feature type="compositionally biased region" description="Basic and acidic residues" evidence="2">
    <location>
        <begin position="707"/>
        <end position="746"/>
    </location>
</feature>